<dbReference type="InterPro" id="IPR034227">
    <property type="entry name" value="CuRO_UO_II"/>
</dbReference>
<evidence type="ECO:0000256" key="13">
    <source>
        <dbReference type="ARBA" id="ARBA00023288"/>
    </source>
</evidence>
<reference evidence="19 20" key="1">
    <citation type="submission" date="2018-04" db="EMBL/GenBank/DDBJ databases">
        <title>Genomic Encyclopedia of Archaeal and Bacterial Type Strains, Phase II (KMG-II): from individual species to whole genera.</title>
        <authorList>
            <person name="Goeker M."/>
        </authorList>
    </citation>
    <scope>NUCLEOTIDE SEQUENCE [LARGE SCALE GENOMIC DNA]</scope>
    <source>
        <strain evidence="19 20">DSM 28823</strain>
    </source>
</reference>
<keyword evidence="10 15" id="KW-0560">Oxidoreductase</keyword>
<feature type="domain" description="Cytochrome oxidase subunit II copper A binding" evidence="17">
    <location>
        <begin position="128"/>
        <end position="240"/>
    </location>
</feature>
<feature type="transmembrane region" description="Helical" evidence="16">
    <location>
        <begin position="46"/>
        <end position="71"/>
    </location>
</feature>
<name>A0A2T5C6T8_9BACT</name>
<dbReference type="Proteomes" id="UP000243525">
    <property type="component" value="Unassembled WGS sequence"/>
</dbReference>
<keyword evidence="8 15" id="KW-0249">Electron transport</keyword>
<feature type="domain" description="Cytochrome oxidase subunit II transmembrane region profile" evidence="18">
    <location>
        <begin position="25"/>
        <end position="122"/>
    </location>
</feature>
<dbReference type="InterPro" id="IPR045187">
    <property type="entry name" value="CcO_II"/>
</dbReference>
<evidence type="ECO:0000256" key="2">
    <source>
        <dbReference type="ARBA" id="ARBA00007866"/>
    </source>
</evidence>
<dbReference type="GO" id="GO:0005507">
    <property type="term" value="F:copper ion binding"/>
    <property type="evidence" value="ECO:0007669"/>
    <property type="project" value="InterPro"/>
</dbReference>
<evidence type="ECO:0000256" key="3">
    <source>
        <dbReference type="ARBA" id="ARBA00022448"/>
    </source>
</evidence>
<dbReference type="CDD" id="cd04212">
    <property type="entry name" value="CuRO_UO_II"/>
    <property type="match status" value="1"/>
</dbReference>
<gene>
    <name evidence="19" type="ORF">C8N47_101309</name>
</gene>
<evidence type="ECO:0000313" key="19">
    <source>
        <dbReference type="EMBL" id="PTN10658.1"/>
    </source>
</evidence>
<evidence type="ECO:0000256" key="11">
    <source>
        <dbReference type="ARBA" id="ARBA00023136"/>
    </source>
</evidence>
<evidence type="ECO:0000256" key="16">
    <source>
        <dbReference type="SAM" id="Phobius"/>
    </source>
</evidence>
<evidence type="ECO:0000256" key="12">
    <source>
        <dbReference type="ARBA" id="ARBA00023139"/>
    </source>
</evidence>
<sequence length="317" mass="35496">MNSSTRKKGIGILKGMLFLLTAAILGGCKKMVVLEPSGPVGEQQAFLIKVAFLLMLIVVLPVFVMVIWFSIRYRASNKKATYKPKWTHSNAIEAVVWGVPVAIIIALGYLTWDSTHKLNPYKPLESENKPLKIDVISTDSDWLFVYPEYNVAVANQLVFPVNTPLNFRLTSGSVMTSFFIPALGSQMYVMAGMQTRLHLMASEVGVFRGHNMEYSGNGYAGMHFKAISTTDAGFENWLKGVKEATDTLTVARFKKINAMFHQNHPVTSFSSVEPNLFNTIMMEYMQWMHTPEHGEMEMKHGTGPEGHKHIHGHGTMH</sequence>
<dbReference type="PANTHER" id="PTHR22888:SF18">
    <property type="entry name" value="CYTOCHROME BO(3) UBIQUINOL OXIDASE SUBUNIT 2"/>
    <property type="match status" value="1"/>
</dbReference>
<keyword evidence="12" id="KW-0564">Palmitate</keyword>
<feature type="transmembrane region" description="Helical" evidence="16">
    <location>
        <begin position="91"/>
        <end position="112"/>
    </location>
</feature>
<feature type="transmembrane region" description="Helical" evidence="16">
    <location>
        <begin position="169"/>
        <end position="191"/>
    </location>
</feature>
<accession>A0A2T5C6T8</accession>
<dbReference type="InterPro" id="IPR006333">
    <property type="entry name" value="Cyt_o_ubiquinol_oxidase_su2"/>
</dbReference>
<keyword evidence="4 15" id="KW-1003">Cell membrane</keyword>
<dbReference type="AlphaFoldDB" id="A0A2T5C6T8"/>
<evidence type="ECO:0000256" key="15">
    <source>
        <dbReference type="PIRNR" id="PIRNR000292"/>
    </source>
</evidence>
<comment type="similarity">
    <text evidence="2 15">Belongs to the cytochrome c oxidase subunit 2 family.</text>
</comment>
<dbReference type="Gene3D" id="1.10.287.90">
    <property type="match status" value="1"/>
</dbReference>
<comment type="subcellular location">
    <subcellularLocation>
        <location evidence="1">Cell membrane</location>
        <topology evidence="1">Multi-pass membrane protein</topology>
    </subcellularLocation>
</comment>
<dbReference type="Gene3D" id="2.60.40.420">
    <property type="entry name" value="Cupredoxins - blue copper proteins"/>
    <property type="match status" value="1"/>
</dbReference>
<keyword evidence="11 15" id="KW-0472">Membrane</keyword>
<keyword evidence="3 15" id="KW-0813">Transport</keyword>
<evidence type="ECO:0000256" key="7">
    <source>
        <dbReference type="ARBA" id="ARBA00022729"/>
    </source>
</evidence>
<dbReference type="SUPFAM" id="SSF81464">
    <property type="entry name" value="Cytochrome c oxidase subunit II-like, transmembrane region"/>
    <property type="match status" value="1"/>
</dbReference>
<dbReference type="PROSITE" id="PS51257">
    <property type="entry name" value="PROKAR_LIPOPROTEIN"/>
    <property type="match status" value="1"/>
</dbReference>
<evidence type="ECO:0000259" key="17">
    <source>
        <dbReference type="PROSITE" id="PS50857"/>
    </source>
</evidence>
<dbReference type="RefSeq" id="WP_320168271.1">
    <property type="nucleotide sequence ID" value="NZ_OY782574.1"/>
</dbReference>
<organism evidence="19 20">
    <name type="scientific">Mangrovibacterium marinum</name>
    <dbReference type="NCBI Taxonomy" id="1639118"/>
    <lineage>
        <taxon>Bacteria</taxon>
        <taxon>Pseudomonadati</taxon>
        <taxon>Bacteroidota</taxon>
        <taxon>Bacteroidia</taxon>
        <taxon>Marinilabiliales</taxon>
        <taxon>Prolixibacteraceae</taxon>
        <taxon>Mangrovibacterium</taxon>
    </lineage>
</organism>
<evidence type="ECO:0000256" key="5">
    <source>
        <dbReference type="ARBA" id="ARBA00022660"/>
    </source>
</evidence>
<dbReference type="InterPro" id="IPR011759">
    <property type="entry name" value="Cyt_c_oxidase_su2_TM_dom"/>
</dbReference>
<evidence type="ECO:0000256" key="14">
    <source>
        <dbReference type="ARBA" id="ARBA00030198"/>
    </source>
</evidence>
<evidence type="ECO:0000256" key="6">
    <source>
        <dbReference type="ARBA" id="ARBA00022692"/>
    </source>
</evidence>
<protein>
    <recommendedName>
        <fullName evidence="14">Ubiquinol oxidase polypeptide II</fullName>
    </recommendedName>
</protein>
<dbReference type="GO" id="GO:0016682">
    <property type="term" value="F:oxidoreductase activity, acting on diphenols and related substances as donors, oxygen as acceptor"/>
    <property type="evidence" value="ECO:0007669"/>
    <property type="project" value="InterPro"/>
</dbReference>
<dbReference type="NCBIfam" id="TIGR01433">
    <property type="entry name" value="CyoA"/>
    <property type="match status" value="1"/>
</dbReference>
<keyword evidence="5 15" id="KW-0679">Respiratory chain</keyword>
<keyword evidence="9 16" id="KW-1133">Transmembrane helix</keyword>
<evidence type="ECO:0000256" key="9">
    <source>
        <dbReference type="ARBA" id="ARBA00022989"/>
    </source>
</evidence>
<keyword evidence="13" id="KW-0449">Lipoprotein</keyword>
<dbReference type="GO" id="GO:0009486">
    <property type="term" value="F:cytochrome bo3 ubiquinol oxidase activity"/>
    <property type="evidence" value="ECO:0007669"/>
    <property type="project" value="InterPro"/>
</dbReference>
<dbReference type="PIRSF" id="PIRSF000292">
    <property type="entry name" value="Ubi_od_II"/>
    <property type="match status" value="1"/>
</dbReference>
<dbReference type="InterPro" id="IPR036257">
    <property type="entry name" value="Cyt_c_oxidase_su2_TM_sf"/>
</dbReference>
<dbReference type="InterPro" id="IPR008972">
    <property type="entry name" value="Cupredoxin"/>
</dbReference>
<dbReference type="Pfam" id="PF00116">
    <property type="entry name" value="COX2"/>
    <property type="match status" value="1"/>
</dbReference>
<dbReference type="PROSITE" id="PS50999">
    <property type="entry name" value="COX2_TM"/>
    <property type="match status" value="1"/>
</dbReference>
<keyword evidence="20" id="KW-1185">Reference proteome</keyword>
<keyword evidence="6 16" id="KW-0812">Transmembrane</keyword>
<evidence type="ECO:0000256" key="10">
    <source>
        <dbReference type="ARBA" id="ARBA00023002"/>
    </source>
</evidence>
<dbReference type="GO" id="GO:0042773">
    <property type="term" value="P:ATP synthesis coupled electron transport"/>
    <property type="evidence" value="ECO:0007669"/>
    <property type="project" value="TreeGrafter"/>
</dbReference>
<dbReference type="GO" id="GO:0004129">
    <property type="term" value="F:cytochrome-c oxidase activity"/>
    <property type="evidence" value="ECO:0007669"/>
    <property type="project" value="UniProtKB-UniRule"/>
</dbReference>
<keyword evidence="7" id="KW-0732">Signal</keyword>
<dbReference type="EMBL" id="QAAD01000001">
    <property type="protein sequence ID" value="PTN10658.1"/>
    <property type="molecule type" value="Genomic_DNA"/>
</dbReference>
<dbReference type="GO" id="GO:0005886">
    <property type="term" value="C:plasma membrane"/>
    <property type="evidence" value="ECO:0007669"/>
    <property type="project" value="UniProtKB-SubCell"/>
</dbReference>
<dbReference type="PANTHER" id="PTHR22888">
    <property type="entry name" value="CYTOCHROME C OXIDASE, SUBUNIT II"/>
    <property type="match status" value="1"/>
</dbReference>
<proteinExistence type="inferred from homology"/>
<evidence type="ECO:0000313" key="20">
    <source>
        <dbReference type="Proteomes" id="UP000243525"/>
    </source>
</evidence>
<dbReference type="InterPro" id="IPR002429">
    <property type="entry name" value="CcO_II-like_C"/>
</dbReference>
<comment type="caution">
    <text evidence="19">The sequence shown here is derived from an EMBL/GenBank/DDBJ whole genome shotgun (WGS) entry which is preliminary data.</text>
</comment>
<evidence type="ECO:0000256" key="4">
    <source>
        <dbReference type="ARBA" id="ARBA00022475"/>
    </source>
</evidence>
<evidence type="ECO:0000256" key="8">
    <source>
        <dbReference type="ARBA" id="ARBA00022982"/>
    </source>
</evidence>
<dbReference type="SUPFAM" id="SSF49503">
    <property type="entry name" value="Cupredoxins"/>
    <property type="match status" value="1"/>
</dbReference>
<evidence type="ECO:0000259" key="18">
    <source>
        <dbReference type="PROSITE" id="PS50999"/>
    </source>
</evidence>
<evidence type="ECO:0000256" key="1">
    <source>
        <dbReference type="ARBA" id="ARBA00004651"/>
    </source>
</evidence>
<dbReference type="Pfam" id="PF06481">
    <property type="entry name" value="COX_ARM"/>
    <property type="match status" value="1"/>
</dbReference>
<dbReference type="PROSITE" id="PS50857">
    <property type="entry name" value="COX2_CUA"/>
    <property type="match status" value="1"/>
</dbReference>
<dbReference type="InterPro" id="IPR010514">
    <property type="entry name" value="COX_ARM"/>
</dbReference>